<keyword evidence="3" id="KW-1185">Reference proteome</keyword>
<keyword evidence="1" id="KW-0472">Membrane</keyword>
<organism evidence="2 3">
    <name type="scientific">Gracilibacillus boraciitolerans JCM 21714</name>
    <dbReference type="NCBI Taxonomy" id="1298598"/>
    <lineage>
        <taxon>Bacteria</taxon>
        <taxon>Bacillati</taxon>
        <taxon>Bacillota</taxon>
        <taxon>Bacilli</taxon>
        <taxon>Bacillales</taxon>
        <taxon>Bacillaceae</taxon>
        <taxon>Gracilibacillus</taxon>
    </lineage>
</organism>
<accession>W4VN92</accession>
<sequence>MKISRLVLWSIILLLLITNLTTILLLSGKNNEDAYILSNNNKIDRNKPLAEIEKEEIMYQDWMAKLINKHGEQVLNEMIDKEVIFQLANGKISK</sequence>
<reference evidence="2 3" key="1">
    <citation type="journal article" date="2014" name="Genome Announc.">
        <title>Draft Genome Sequence of the Boron-Tolerant and Moderately Halotolerant Bacterium Gracilibacillus boraciitolerans JCM 21714T.</title>
        <authorList>
            <person name="Ahmed I."/>
            <person name="Oshima K."/>
            <person name="Suda W."/>
            <person name="Kitamura K."/>
            <person name="Iida T."/>
            <person name="Ohmori Y."/>
            <person name="Fujiwara T."/>
            <person name="Hattori M."/>
            <person name="Ohkuma M."/>
        </authorList>
    </citation>
    <scope>NUCLEOTIDE SEQUENCE [LARGE SCALE GENOMIC DNA]</scope>
    <source>
        <strain evidence="2 3">JCM 21714</strain>
    </source>
</reference>
<evidence type="ECO:0000313" key="3">
    <source>
        <dbReference type="Proteomes" id="UP000019102"/>
    </source>
</evidence>
<keyword evidence="1" id="KW-1133">Transmembrane helix</keyword>
<feature type="transmembrane region" description="Helical" evidence="1">
    <location>
        <begin position="6"/>
        <end position="26"/>
    </location>
</feature>
<dbReference type="STRING" id="1298598.JCM21714_3357"/>
<keyword evidence="1" id="KW-0812">Transmembrane</keyword>
<dbReference type="RefSeq" id="WP_035724764.1">
    <property type="nucleotide sequence ID" value="NZ_BAVS01000020.1"/>
</dbReference>
<dbReference type="EMBL" id="BAVS01000020">
    <property type="protein sequence ID" value="GAE94219.1"/>
    <property type="molecule type" value="Genomic_DNA"/>
</dbReference>
<evidence type="ECO:0000256" key="1">
    <source>
        <dbReference type="SAM" id="Phobius"/>
    </source>
</evidence>
<proteinExistence type="predicted"/>
<evidence type="ECO:0000313" key="2">
    <source>
        <dbReference type="EMBL" id="GAE94219.1"/>
    </source>
</evidence>
<name>W4VN92_9BACI</name>
<comment type="caution">
    <text evidence="2">The sequence shown here is derived from an EMBL/GenBank/DDBJ whole genome shotgun (WGS) entry which is preliminary data.</text>
</comment>
<dbReference type="Proteomes" id="UP000019102">
    <property type="component" value="Unassembled WGS sequence"/>
</dbReference>
<dbReference type="OrthoDB" id="2677468at2"/>
<gene>
    <name evidence="2" type="ORF">JCM21714_3357</name>
</gene>
<dbReference type="AlphaFoldDB" id="W4VN92"/>
<protein>
    <submittedName>
        <fullName evidence="2">Uncharacterized protein</fullName>
    </submittedName>
</protein>